<dbReference type="InterPro" id="IPR001680">
    <property type="entry name" value="WD40_rpt"/>
</dbReference>
<dbReference type="SUPFAM" id="SSF50978">
    <property type="entry name" value="WD40 repeat-like"/>
    <property type="match status" value="1"/>
</dbReference>
<evidence type="ECO:0000256" key="3">
    <source>
        <dbReference type="PROSITE-ProRule" id="PRU00221"/>
    </source>
</evidence>
<feature type="domain" description="Anaphase-promoting complex subunit 4-like WD40" evidence="5">
    <location>
        <begin position="364"/>
        <end position="416"/>
    </location>
</feature>
<dbReference type="InterPro" id="IPR015943">
    <property type="entry name" value="WD40/YVTN_repeat-like_dom_sf"/>
</dbReference>
<evidence type="ECO:0000256" key="2">
    <source>
        <dbReference type="ARBA" id="ARBA00022737"/>
    </source>
</evidence>
<dbReference type="InParanoid" id="A0A151Z4E9"/>
<dbReference type="PROSITE" id="PS50082">
    <property type="entry name" value="WD_REPEATS_2"/>
    <property type="match status" value="2"/>
</dbReference>
<accession>A0A151Z4E9</accession>
<evidence type="ECO:0000313" key="7">
    <source>
        <dbReference type="Proteomes" id="UP000076078"/>
    </source>
</evidence>
<dbReference type="InterPro" id="IPR024977">
    <property type="entry name" value="Apc4-like_WD40_dom"/>
</dbReference>
<dbReference type="EMBL" id="LODT01000047">
    <property type="protein sequence ID" value="KYQ88818.1"/>
    <property type="molecule type" value="Genomic_DNA"/>
</dbReference>
<dbReference type="PANTHER" id="PTHR14107:SF16">
    <property type="entry name" value="AT02583P"/>
    <property type="match status" value="1"/>
</dbReference>
<name>A0A151Z4E9_TIELA</name>
<feature type="repeat" description="WD" evidence="3">
    <location>
        <begin position="361"/>
        <end position="402"/>
    </location>
</feature>
<keyword evidence="2" id="KW-0677">Repeat</keyword>
<keyword evidence="7" id="KW-1185">Reference proteome</keyword>
<protein>
    <recommendedName>
        <fullName evidence="5">Anaphase-promoting complex subunit 4-like WD40 domain-containing protein</fullName>
    </recommendedName>
</protein>
<dbReference type="InterPro" id="IPR036322">
    <property type="entry name" value="WD40_repeat_dom_sf"/>
</dbReference>
<sequence length="667" mass="73707">MSGSNYNYNQQSLSSLSSISGSGYYSVGGSSNQFGGSSTQYAGGSGYYSGGSNQYGSSSYFGGSLNISPHFNSKPIRPSFKTPEGHYKLIKESQPPKQPPRRFQPTQSKITFYYQPIGSNSSVNINIHNNIPLSSQSASSYTSHSSSSSISIIPKSNSTNSYSTSLTSEYSSSPTNNTSNNSKKPIIQTIDRELLYFGFLSMDTFTCFQFSNIDKAEYEEKGGPFGLPNNSPTCLKICKKRSLNSNRLQIVIGTDSGDIYSFDPIQEKPYQIFNRELNRSKCTCIEWLPNSSCQFIVGFANGILLIFDITRTDQTLPSAVSTTYNDMNSQSSLNYNTILLNGEEFYVKLQKNAKYNPVSEWKVSNKSVNSLCFSPDGKHLAVACQDGYLHIYNFETKTSIVSFKSYFGGFLCVDWSPDGRYLVSGSEDDYISIWSFEELQLIARGQGHQSWVSSVKFDPYVVSLVENQPNSFVSVVDTNKYRILSGGEDTRLLLWEFSKDNLKKPKPVKNVQQQQQQQQQQSSSSTISNNTTSPTSSSITTSQENSQDKDASDSNSNNSYNSSRSVSSNSSSSSGSTISRCSSGGDNVVPSKPRSEVPIILPIVSHRVGSEPVTDLIFTKDWIVTVSNSKFSIWARPDAVTATQKIDSMCSPNTPHSYTKQYMMNNF</sequence>
<gene>
    <name evidence="6" type="ORF">DLAC_10617</name>
</gene>
<dbReference type="OrthoDB" id="3367at2759"/>
<keyword evidence="1 3" id="KW-0853">WD repeat</keyword>
<dbReference type="AlphaFoldDB" id="A0A151Z4E9"/>
<feature type="compositionally biased region" description="Low complexity" evidence="4">
    <location>
        <begin position="553"/>
        <end position="583"/>
    </location>
</feature>
<evidence type="ECO:0000256" key="4">
    <source>
        <dbReference type="SAM" id="MobiDB-lite"/>
    </source>
</evidence>
<dbReference type="Pfam" id="PF12894">
    <property type="entry name" value="ANAPC4_WD40"/>
    <property type="match status" value="1"/>
</dbReference>
<feature type="compositionally biased region" description="Low complexity" evidence="4">
    <location>
        <begin position="512"/>
        <end position="545"/>
    </location>
</feature>
<evidence type="ECO:0000313" key="6">
    <source>
        <dbReference type="EMBL" id="KYQ88818.1"/>
    </source>
</evidence>
<dbReference type="PROSITE" id="PS50294">
    <property type="entry name" value="WD_REPEATS_REGION"/>
    <property type="match status" value="1"/>
</dbReference>
<evidence type="ECO:0000256" key="1">
    <source>
        <dbReference type="ARBA" id="ARBA00022574"/>
    </source>
</evidence>
<feature type="region of interest" description="Disordered" evidence="4">
    <location>
        <begin position="157"/>
        <end position="184"/>
    </location>
</feature>
<reference evidence="6 7" key="1">
    <citation type="submission" date="2015-12" db="EMBL/GenBank/DDBJ databases">
        <title>Dictyostelia acquired genes for synthesis and detection of signals that induce cell-type specialization by lateral gene transfer from prokaryotes.</title>
        <authorList>
            <person name="Gloeckner G."/>
            <person name="Schaap P."/>
        </authorList>
    </citation>
    <scope>NUCLEOTIDE SEQUENCE [LARGE SCALE GENOMIC DNA]</scope>
    <source>
        <strain evidence="6 7">TK</strain>
    </source>
</reference>
<dbReference type="PANTHER" id="PTHR14107">
    <property type="entry name" value="WD REPEAT PROTEIN"/>
    <property type="match status" value="1"/>
</dbReference>
<feature type="repeat" description="WD" evidence="3">
    <location>
        <begin position="403"/>
        <end position="444"/>
    </location>
</feature>
<dbReference type="OMA" id="MCSPNTP"/>
<dbReference type="Proteomes" id="UP000076078">
    <property type="component" value="Unassembled WGS sequence"/>
</dbReference>
<proteinExistence type="predicted"/>
<dbReference type="STRING" id="361077.A0A151Z4E9"/>
<evidence type="ECO:0000259" key="5">
    <source>
        <dbReference type="Pfam" id="PF12894"/>
    </source>
</evidence>
<comment type="caution">
    <text evidence="6">The sequence shown here is derived from an EMBL/GenBank/DDBJ whole genome shotgun (WGS) entry which is preliminary data.</text>
</comment>
<dbReference type="Gene3D" id="2.130.10.10">
    <property type="entry name" value="YVTN repeat-like/Quinoprotein amine dehydrogenase"/>
    <property type="match status" value="1"/>
</dbReference>
<feature type="region of interest" description="Disordered" evidence="4">
    <location>
        <begin position="505"/>
        <end position="593"/>
    </location>
</feature>
<organism evidence="6 7">
    <name type="scientific">Tieghemostelium lacteum</name>
    <name type="common">Slime mold</name>
    <name type="synonym">Dictyostelium lacteum</name>
    <dbReference type="NCBI Taxonomy" id="361077"/>
    <lineage>
        <taxon>Eukaryota</taxon>
        <taxon>Amoebozoa</taxon>
        <taxon>Evosea</taxon>
        <taxon>Eumycetozoa</taxon>
        <taxon>Dictyostelia</taxon>
        <taxon>Dictyosteliales</taxon>
        <taxon>Raperosteliaceae</taxon>
        <taxon>Tieghemostelium</taxon>
    </lineage>
</organism>
<dbReference type="InterPro" id="IPR051362">
    <property type="entry name" value="WD_repeat_creC_regulators"/>
</dbReference>
<dbReference type="SMART" id="SM00320">
    <property type="entry name" value="WD40"/>
    <property type="match status" value="5"/>
</dbReference>